<dbReference type="AlphaFoldDB" id="A0A5C4LHS6"/>
<comment type="similarity">
    <text evidence="2">Belongs to the binding-protein-dependent transport system permease family. HisMQ subfamily.</text>
</comment>
<evidence type="ECO:0000259" key="10">
    <source>
        <dbReference type="PROSITE" id="PS50928"/>
    </source>
</evidence>
<proteinExistence type="inferred from homology"/>
<keyword evidence="4" id="KW-1003">Cell membrane</keyword>
<comment type="caution">
    <text evidence="11">The sequence shown here is derived from an EMBL/GenBank/DDBJ whole genome shotgun (WGS) entry which is preliminary data.</text>
</comment>
<dbReference type="Gene3D" id="1.10.3720.10">
    <property type="entry name" value="MetI-like"/>
    <property type="match status" value="1"/>
</dbReference>
<dbReference type="GO" id="GO:0006865">
    <property type="term" value="P:amino acid transport"/>
    <property type="evidence" value="ECO:0007669"/>
    <property type="project" value="UniProtKB-KW"/>
</dbReference>
<dbReference type="Proteomes" id="UP000305267">
    <property type="component" value="Unassembled WGS sequence"/>
</dbReference>
<dbReference type="GO" id="GO:0043190">
    <property type="term" value="C:ATP-binding cassette (ABC) transporter complex"/>
    <property type="evidence" value="ECO:0007669"/>
    <property type="project" value="InterPro"/>
</dbReference>
<accession>A0A5C4LHS6</accession>
<keyword evidence="7 9" id="KW-1133">Transmembrane helix</keyword>
<evidence type="ECO:0000256" key="8">
    <source>
        <dbReference type="ARBA" id="ARBA00023136"/>
    </source>
</evidence>
<reference evidence="11 12" key="1">
    <citation type="submission" date="2019-06" db="EMBL/GenBank/DDBJ databases">
        <title>Genome of Methylobacterium sp. 17Sr1-39.</title>
        <authorList>
            <person name="Seo T."/>
        </authorList>
    </citation>
    <scope>NUCLEOTIDE SEQUENCE [LARGE SCALE GENOMIC DNA]</scope>
    <source>
        <strain evidence="11 12">17Sr1-39</strain>
    </source>
</reference>
<evidence type="ECO:0000256" key="1">
    <source>
        <dbReference type="ARBA" id="ARBA00004429"/>
    </source>
</evidence>
<dbReference type="CDD" id="cd06261">
    <property type="entry name" value="TM_PBP2"/>
    <property type="match status" value="1"/>
</dbReference>
<feature type="transmembrane region" description="Helical" evidence="9">
    <location>
        <begin position="61"/>
        <end position="82"/>
    </location>
</feature>
<evidence type="ECO:0000256" key="5">
    <source>
        <dbReference type="ARBA" id="ARBA00022692"/>
    </source>
</evidence>
<feature type="transmembrane region" description="Helical" evidence="9">
    <location>
        <begin position="138"/>
        <end position="156"/>
    </location>
</feature>
<dbReference type="InterPro" id="IPR010065">
    <property type="entry name" value="AA_ABC_transptr_permease_3TM"/>
</dbReference>
<evidence type="ECO:0000256" key="4">
    <source>
        <dbReference type="ARBA" id="ARBA00022475"/>
    </source>
</evidence>
<dbReference type="PANTHER" id="PTHR30614">
    <property type="entry name" value="MEMBRANE COMPONENT OF AMINO ACID ABC TRANSPORTER"/>
    <property type="match status" value="1"/>
</dbReference>
<evidence type="ECO:0000256" key="2">
    <source>
        <dbReference type="ARBA" id="ARBA00010072"/>
    </source>
</evidence>
<sequence length="223" mass="23828">MDRIVDNYFNLHVMAEAFPAVLRGFGITVLVTLLVIVSGLSVGLGLAVLRTQRIRAVDLLIVVYIDAFRTLPQLVVIIVMYFSLPYAGLALSPFVTMVLALGMILSAFAAEIFWSAMLAVPRGQSDAARALGLRPRHVLTLVVLPQAIRLALPMLTNRAIAIGKGTALGTAVSLPETLGQAQSVMAIVANPSPLTLAALFYLALFIPLVALSRVVETRFGPGH</sequence>
<gene>
    <name evidence="11" type="ORF">FF100_18280</name>
</gene>
<comment type="subcellular location">
    <subcellularLocation>
        <location evidence="1">Cell inner membrane</location>
        <topology evidence="1">Multi-pass membrane protein</topology>
    </subcellularLocation>
    <subcellularLocation>
        <location evidence="9">Cell membrane</location>
        <topology evidence="9">Multi-pass membrane protein</topology>
    </subcellularLocation>
</comment>
<dbReference type="PANTHER" id="PTHR30614:SF0">
    <property type="entry name" value="L-CYSTINE TRANSPORT SYSTEM PERMEASE PROTEIN TCYL"/>
    <property type="match status" value="1"/>
</dbReference>
<protein>
    <submittedName>
        <fullName evidence="11">Amino acid ABC transporter permease</fullName>
    </submittedName>
</protein>
<evidence type="ECO:0000256" key="9">
    <source>
        <dbReference type="RuleBase" id="RU363032"/>
    </source>
</evidence>
<keyword evidence="6" id="KW-0029">Amino-acid transport</keyword>
<dbReference type="PROSITE" id="PS50928">
    <property type="entry name" value="ABC_TM1"/>
    <property type="match status" value="1"/>
</dbReference>
<evidence type="ECO:0000313" key="12">
    <source>
        <dbReference type="Proteomes" id="UP000305267"/>
    </source>
</evidence>
<feature type="domain" description="ABC transmembrane type-1" evidence="10">
    <location>
        <begin position="25"/>
        <end position="215"/>
    </location>
</feature>
<dbReference type="Pfam" id="PF00528">
    <property type="entry name" value="BPD_transp_1"/>
    <property type="match status" value="1"/>
</dbReference>
<name>A0A5C4LHS6_9HYPH</name>
<keyword evidence="8 9" id="KW-0472">Membrane</keyword>
<feature type="transmembrane region" description="Helical" evidence="9">
    <location>
        <begin position="194"/>
        <end position="215"/>
    </location>
</feature>
<dbReference type="GO" id="GO:0022857">
    <property type="term" value="F:transmembrane transporter activity"/>
    <property type="evidence" value="ECO:0007669"/>
    <property type="project" value="InterPro"/>
</dbReference>
<dbReference type="InterPro" id="IPR043429">
    <property type="entry name" value="ArtM/GltK/GlnP/TcyL/YhdX-like"/>
</dbReference>
<keyword evidence="3 9" id="KW-0813">Transport</keyword>
<dbReference type="NCBIfam" id="TIGR01726">
    <property type="entry name" value="HEQRo_perm_3TM"/>
    <property type="match status" value="1"/>
</dbReference>
<dbReference type="InterPro" id="IPR035906">
    <property type="entry name" value="MetI-like_sf"/>
</dbReference>
<keyword evidence="12" id="KW-1185">Reference proteome</keyword>
<feature type="transmembrane region" description="Helical" evidence="9">
    <location>
        <begin position="20"/>
        <end position="49"/>
    </location>
</feature>
<evidence type="ECO:0000313" key="11">
    <source>
        <dbReference type="EMBL" id="TNC11600.1"/>
    </source>
</evidence>
<dbReference type="InterPro" id="IPR000515">
    <property type="entry name" value="MetI-like"/>
</dbReference>
<dbReference type="EMBL" id="VDDA01000008">
    <property type="protein sequence ID" value="TNC11600.1"/>
    <property type="molecule type" value="Genomic_DNA"/>
</dbReference>
<dbReference type="OrthoDB" id="9809799at2"/>
<keyword evidence="5 9" id="KW-0812">Transmembrane</keyword>
<evidence type="ECO:0000256" key="3">
    <source>
        <dbReference type="ARBA" id="ARBA00022448"/>
    </source>
</evidence>
<feature type="transmembrane region" description="Helical" evidence="9">
    <location>
        <begin position="94"/>
        <end position="117"/>
    </location>
</feature>
<evidence type="ECO:0000256" key="6">
    <source>
        <dbReference type="ARBA" id="ARBA00022970"/>
    </source>
</evidence>
<dbReference type="SUPFAM" id="SSF161098">
    <property type="entry name" value="MetI-like"/>
    <property type="match status" value="1"/>
</dbReference>
<evidence type="ECO:0000256" key="7">
    <source>
        <dbReference type="ARBA" id="ARBA00022989"/>
    </source>
</evidence>
<dbReference type="RefSeq" id="WP_139037120.1">
    <property type="nucleotide sequence ID" value="NZ_VDDA01000008.1"/>
</dbReference>
<organism evidence="11 12">
    <name type="scientific">Methylobacterium terricola</name>
    <dbReference type="NCBI Taxonomy" id="2583531"/>
    <lineage>
        <taxon>Bacteria</taxon>
        <taxon>Pseudomonadati</taxon>
        <taxon>Pseudomonadota</taxon>
        <taxon>Alphaproteobacteria</taxon>
        <taxon>Hyphomicrobiales</taxon>
        <taxon>Methylobacteriaceae</taxon>
        <taxon>Methylobacterium</taxon>
    </lineage>
</organism>